<sequence length="67" mass="7807">MQHLGSLVAPYPDIEERKTVTAAELKDFEKQAKCFGWYKPQFFNTDHGYENCKSLDDVSEVESEKNY</sequence>
<reference evidence="1 2" key="1">
    <citation type="submission" date="2019-02" db="EMBL/GenBank/DDBJ databases">
        <title>Opniocepnalus argus genome.</title>
        <authorList>
            <person name="Zhou C."/>
            <person name="Xiao S."/>
        </authorList>
    </citation>
    <scope>NUCLEOTIDE SEQUENCE [LARGE SCALE GENOMIC DNA]</scope>
    <source>
        <strain evidence="1">OARG1902GOOAL</strain>
        <tissue evidence="1">Muscle</tissue>
    </source>
</reference>
<reference evidence="2" key="2">
    <citation type="submission" date="2019-02" db="EMBL/GenBank/DDBJ databases">
        <title>Opniocepnalus argus Var Kimnra genome.</title>
        <authorList>
            <person name="Zhou C."/>
            <person name="Xiao S."/>
        </authorList>
    </citation>
    <scope>NUCLEOTIDE SEQUENCE [LARGE SCALE GENOMIC DNA]</scope>
</reference>
<proteinExistence type="predicted"/>
<dbReference type="InterPro" id="IPR012674">
    <property type="entry name" value="Calycin"/>
</dbReference>
<evidence type="ECO:0000313" key="1">
    <source>
        <dbReference type="EMBL" id="KAF3690140.1"/>
    </source>
</evidence>
<protein>
    <submittedName>
        <fullName evidence="1">Uncharacterized protein</fullName>
    </submittedName>
</protein>
<name>A0A6G1PIK9_CHAAH</name>
<accession>A0A6G1PIK9</accession>
<dbReference type="AlphaFoldDB" id="A0A6G1PIK9"/>
<dbReference type="Proteomes" id="UP000503349">
    <property type="component" value="Chromosome 5"/>
</dbReference>
<keyword evidence="2" id="KW-1185">Reference proteome</keyword>
<evidence type="ECO:0000313" key="2">
    <source>
        <dbReference type="Proteomes" id="UP000503349"/>
    </source>
</evidence>
<dbReference type="EMBL" id="CM015716">
    <property type="protein sequence ID" value="KAF3690140.1"/>
    <property type="molecule type" value="Genomic_DNA"/>
</dbReference>
<gene>
    <name evidence="1" type="ORF">EXN66_Car005812</name>
</gene>
<dbReference type="Gene3D" id="2.40.128.20">
    <property type="match status" value="1"/>
</dbReference>
<organism evidence="1 2">
    <name type="scientific">Channa argus</name>
    <name type="common">Northern snakehead</name>
    <name type="synonym">Ophicephalus argus</name>
    <dbReference type="NCBI Taxonomy" id="215402"/>
    <lineage>
        <taxon>Eukaryota</taxon>
        <taxon>Metazoa</taxon>
        <taxon>Chordata</taxon>
        <taxon>Craniata</taxon>
        <taxon>Vertebrata</taxon>
        <taxon>Euteleostomi</taxon>
        <taxon>Actinopterygii</taxon>
        <taxon>Neopterygii</taxon>
        <taxon>Teleostei</taxon>
        <taxon>Neoteleostei</taxon>
        <taxon>Acanthomorphata</taxon>
        <taxon>Anabantaria</taxon>
        <taxon>Anabantiformes</taxon>
        <taxon>Channoidei</taxon>
        <taxon>Channidae</taxon>
        <taxon>Channa</taxon>
    </lineage>
</organism>